<dbReference type="GO" id="GO:0000270">
    <property type="term" value="P:peptidoglycan metabolic process"/>
    <property type="evidence" value="ECO:0007669"/>
    <property type="project" value="InterPro"/>
</dbReference>
<comment type="similarity">
    <text evidence="1">Belongs to the transglycosylase Slt family.</text>
</comment>
<evidence type="ECO:0000313" key="5">
    <source>
        <dbReference type="Proteomes" id="UP000192660"/>
    </source>
</evidence>
<dbReference type="RefSeq" id="WP_020376398.1">
    <property type="nucleotide sequence ID" value="NZ_FWWY01000001.1"/>
</dbReference>
<dbReference type="Pfam" id="PF01464">
    <property type="entry name" value="SLT"/>
    <property type="match status" value="1"/>
</dbReference>
<keyword evidence="2" id="KW-0812">Transmembrane</keyword>
<dbReference type="STRING" id="28034.BFX07_10270"/>
<dbReference type="PROSITE" id="PS00922">
    <property type="entry name" value="TRANSGLYCOSYLASE"/>
    <property type="match status" value="1"/>
</dbReference>
<evidence type="ECO:0000256" key="2">
    <source>
        <dbReference type="SAM" id="Phobius"/>
    </source>
</evidence>
<accession>A0A1W1W7N6</accession>
<dbReference type="EMBL" id="FWWY01000001">
    <property type="protein sequence ID" value="SMC02307.1"/>
    <property type="molecule type" value="Genomic_DNA"/>
</dbReference>
<keyword evidence="5" id="KW-1185">Reference proteome</keyword>
<dbReference type="GO" id="GO:0016020">
    <property type="term" value="C:membrane"/>
    <property type="evidence" value="ECO:0007669"/>
    <property type="project" value="InterPro"/>
</dbReference>
<dbReference type="InterPro" id="IPR023346">
    <property type="entry name" value="Lysozyme-like_dom_sf"/>
</dbReference>
<gene>
    <name evidence="4" type="ORF">SAMN00768000_0524</name>
</gene>
<dbReference type="OrthoDB" id="9815002at2"/>
<dbReference type="SUPFAM" id="SSF53955">
    <property type="entry name" value="Lysozyme-like"/>
    <property type="match status" value="1"/>
</dbReference>
<dbReference type="PANTHER" id="PTHR37423">
    <property type="entry name" value="SOLUBLE LYTIC MUREIN TRANSGLYCOSYLASE-RELATED"/>
    <property type="match status" value="1"/>
</dbReference>
<dbReference type="AlphaFoldDB" id="A0A1W1W7N6"/>
<proteinExistence type="inferred from homology"/>
<evidence type="ECO:0000259" key="3">
    <source>
        <dbReference type="Pfam" id="PF01464"/>
    </source>
</evidence>
<dbReference type="InterPro" id="IPR000189">
    <property type="entry name" value="Transglyc_AS"/>
</dbReference>
<dbReference type="Gene3D" id="1.10.530.10">
    <property type="match status" value="1"/>
</dbReference>
<dbReference type="Proteomes" id="UP000192660">
    <property type="component" value="Unassembled WGS sequence"/>
</dbReference>
<keyword evidence="2" id="KW-1133">Transmembrane helix</keyword>
<protein>
    <submittedName>
        <fullName evidence="4">Soluble lytic murein transglycosylase</fullName>
    </submittedName>
</protein>
<feature type="domain" description="Transglycosylase SLT" evidence="3">
    <location>
        <begin position="45"/>
        <end position="148"/>
    </location>
</feature>
<reference evidence="5" key="1">
    <citation type="submission" date="2017-04" db="EMBL/GenBank/DDBJ databases">
        <authorList>
            <person name="Varghese N."/>
            <person name="Submissions S."/>
        </authorList>
    </citation>
    <scope>NUCLEOTIDE SEQUENCE [LARGE SCALE GENOMIC DNA]</scope>
    <source>
        <strain evidence="5">DSM 9293</strain>
    </source>
</reference>
<name>A0A1W1W7N6_SULTA</name>
<keyword evidence="2" id="KW-0472">Membrane</keyword>
<organism evidence="4 5">
    <name type="scientific">Sulfobacillus thermosulfidooxidans (strain DSM 9293 / VKM B-1269 / AT-1)</name>
    <dbReference type="NCBI Taxonomy" id="929705"/>
    <lineage>
        <taxon>Bacteria</taxon>
        <taxon>Bacillati</taxon>
        <taxon>Bacillota</taxon>
        <taxon>Clostridia</taxon>
        <taxon>Eubacteriales</taxon>
        <taxon>Clostridiales Family XVII. Incertae Sedis</taxon>
        <taxon>Sulfobacillus</taxon>
    </lineage>
</organism>
<evidence type="ECO:0000256" key="1">
    <source>
        <dbReference type="ARBA" id="ARBA00007734"/>
    </source>
</evidence>
<feature type="transmembrane region" description="Helical" evidence="2">
    <location>
        <begin position="12"/>
        <end position="33"/>
    </location>
</feature>
<sequence>MAQRKRYRLKAGRAGVFWISFILFVLIMLYRYVAPMPYRAVIWHEAQVNHLSPYLVAAVIRVESSYRPNAVSSKGAIGLMQLIPSTAKWASLKADNRRIQTAELFDPALNIHLGTWYLNQLLQSYAGNEVLGLAAYNAGSRNVRNWLSEGLLTPSATSAQKIPFPETKHFVHRVLFYKVLYHSLYGFFPPPSRHSSLWQALLP</sequence>
<dbReference type="InterPro" id="IPR008258">
    <property type="entry name" value="Transglycosylase_SLT_dom_1"/>
</dbReference>
<dbReference type="CDD" id="cd16896">
    <property type="entry name" value="LT_Slt70-like"/>
    <property type="match status" value="1"/>
</dbReference>
<evidence type="ECO:0000313" key="4">
    <source>
        <dbReference type="EMBL" id="SMC02307.1"/>
    </source>
</evidence>
<dbReference type="GO" id="GO:0008933">
    <property type="term" value="F:peptidoglycan lytic transglycosylase activity"/>
    <property type="evidence" value="ECO:0007669"/>
    <property type="project" value="InterPro"/>
</dbReference>
<dbReference type="PANTHER" id="PTHR37423:SF2">
    <property type="entry name" value="MEMBRANE-BOUND LYTIC MUREIN TRANSGLYCOSYLASE C"/>
    <property type="match status" value="1"/>
</dbReference>